<sequence>MDSQESQECQECQTPPEYDEGMREVRTIMHSLKHSPSREGFMSLCNDGVLRNFSSSGEVVDYKVLNPEQISSAVRLFASNELFAEHKDHMEKVFEGVDGRDVPQEKLMNPDLEIIPEELRKGRA</sequence>
<proteinExistence type="predicted"/>
<organism evidence="2 3">
    <name type="scientific">Aspergillus turcosus</name>
    <dbReference type="NCBI Taxonomy" id="1245748"/>
    <lineage>
        <taxon>Eukaryota</taxon>
        <taxon>Fungi</taxon>
        <taxon>Dikarya</taxon>
        <taxon>Ascomycota</taxon>
        <taxon>Pezizomycotina</taxon>
        <taxon>Eurotiomycetes</taxon>
        <taxon>Eurotiomycetidae</taxon>
        <taxon>Eurotiales</taxon>
        <taxon>Aspergillaceae</taxon>
        <taxon>Aspergillus</taxon>
        <taxon>Aspergillus subgen. Fumigati</taxon>
    </lineage>
</organism>
<comment type="caution">
    <text evidence="2">The sequence shown here is derived from an EMBL/GenBank/DDBJ whole genome shotgun (WGS) entry which is preliminary data.</text>
</comment>
<protein>
    <submittedName>
        <fullName evidence="2">Uncharacterized protein</fullName>
    </submittedName>
</protein>
<dbReference type="OrthoDB" id="3660917at2759"/>
<evidence type="ECO:0000256" key="1">
    <source>
        <dbReference type="SAM" id="MobiDB-lite"/>
    </source>
</evidence>
<feature type="region of interest" description="Disordered" evidence="1">
    <location>
        <begin position="1"/>
        <end position="20"/>
    </location>
</feature>
<dbReference type="STRING" id="1245748.A0A229WTR8"/>
<name>A0A229WTR8_9EURO</name>
<accession>A0A229WTR8</accession>
<reference evidence="2 3" key="1">
    <citation type="submission" date="2018-08" db="EMBL/GenBank/DDBJ databases">
        <title>Draft genome sequences of two Aspergillus turcosus clinical strains isolated from bronchoalveolar lavage fluid: one azole-susceptible and the other azole-resistant.</title>
        <authorList>
            <person name="Parent-Michaud M."/>
            <person name="Dufresne P.J."/>
            <person name="Fournier E."/>
            <person name="Martineau C."/>
            <person name="Moreira S."/>
            <person name="Perkins V."/>
            <person name="De Repentigny L."/>
            <person name="Dufresne S.F."/>
        </authorList>
    </citation>
    <scope>NUCLEOTIDE SEQUENCE [LARGE SCALE GENOMIC DNA]</scope>
    <source>
        <strain evidence="2">HMR AF 1038</strain>
    </source>
</reference>
<keyword evidence="3" id="KW-1185">Reference proteome</keyword>
<evidence type="ECO:0000313" key="3">
    <source>
        <dbReference type="Proteomes" id="UP000215289"/>
    </source>
</evidence>
<dbReference type="EMBL" id="NIDN02000038">
    <property type="protein sequence ID" value="RLL99119.1"/>
    <property type="molecule type" value="Genomic_DNA"/>
</dbReference>
<gene>
    <name evidence="2" type="ORF">CFD26_105667</name>
</gene>
<dbReference type="Proteomes" id="UP000215289">
    <property type="component" value="Unassembled WGS sequence"/>
</dbReference>
<feature type="compositionally biased region" description="Low complexity" evidence="1">
    <location>
        <begin position="1"/>
        <end position="13"/>
    </location>
</feature>
<evidence type="ECO:0000313" key="2">
    <source>
        <dbReference type="EMBL" id="RLL99119.1"/>
    </source>
</evidence>
<dbReference type="AlphaFoldDB" id="A0A229WTR8"/>